<reference evidence="2 3" key="1">
    <citation type="submission" date="2021-05" db="EMBL/GenBank/DDBJ databases">
        <title>A Polyphasic approach of four new species of the genus Ohtaekwangia: Ohtaekwangia histidinii sp. nov., Ohtaekwangia cretensis sp. nov., Ohtaekwangia indiensis sp. nov., Ohtaekwangia reichenbachii sp. nov. from diverse environment.</title>
        <authorList>
            <person name="Octaviana S."/>
        </authorList>
    </citation>
    <scope>NUCLEOTIDE SEQUENCE [LARGE SCALE GENOMIC DNA]</scope>
    <source>
        <strain evidence="2 3">PWU5</strain>
    </source>
</reference>
<keyword evidence="3" id="KW-1185">Reference proteome</keyword>
<dbReference type="Pfam" id="PF16242">
    <property type="entry name" value="Pyrid_ox_like"/>
    <property type="match status" value="1"/>
</dbReference>
<accession>A0AAP2GRS2</accession>
<dbReference type="InterPro" id="IPR038725">
    <property type="entry name" value="YdaG_split_barrel_FMN-bd"/>
</dbReference>
<gene>
    <name evidence="2" type="ORF">KK062_22325</name>
</gene>
<protein>
    <submittedName>
        <fullName evidence="2">Pyridoxamine 5'-phosphate oxidase family protein</fullName>
    </submittedName>
</protein>
<evidence type="ECO:0000313" key="3">
    <source>
        <dbReference type="Proteomes" id="UP001319080"/>
    </source>
</evidence>
<dbReference type="RefSeq" id="WP_254086574.1">
    <property type="nucleotide sequence ID" value="NZ_JAHESE010000028.1"/>
</dbReference>
<dbReference type="AlphaFoldDB" id="A0AAP2GRS2"/>
<dbReference type="SUPFAM" id="SSF50475">
    <property type="entry name" value="FMN-binding split barrel"/>
    <property type="match status" value="1"/>
</dbReference>
<dbReference type="Gene3D" id="2.30.110.10">
    <property type="entry name" value="Electron Transport, Fmn-binding Protein, Chain A"/>
    <property type="match status" value="1"/>
</dbReference>
<dbReference type="Proteomes" id="UP001319080">
    <property type="component" value="Unassembled WGS sequence"/>
</dbReference>
<evidence type="ECO:0000313" key="2">
    <source>
        <dbReference type="EMBL" id="MBT1710996.1"/>
    </source>
</evidence>
<dbReference type="EMBL" id="JAHESE010000028">
    <property type="protein sequence ID" value="MBT1710996.1"/>
    <property type="molecule type" value="Genomic_DNA"/>
</dbReference>
<dbReference type="InterPro" id="IPR052917">
    <property type="entry name" value="Stress-Dev_Protein"/>
</dbReference>
<feature type="domain" description="General stress protein FMN-binding split barrel" evidence="1">
    <location>
        <begin position="17"/>
        <end position="162"/>
    </location>
</feature>
<dbReference type="PANTHER" id="PTHR34818">
    <property type="entry name" value="PROTEIN BLI-3"/>
    <property type="match status" value="1"/>
</dbReference>
<proteinExistence type="predicted"/>
<sequence>MTNNASEIKDLTGQAAIDRFKEIVKHEDTCLFSTNLGTVPVTTRPMGVQKVCDQGNFWFMSPADSDKNREIEADPRVQLFISNTKNYEFLSVYGHATISRDQAKIDEFFSGIHKAWFPEGKDDPRITIIKVTPEQGFYWDTKDGKLVSILKIAASAITGKTLQEGVEGNISVGR</sequence>
<dbReference type="PANTHER" id="PTHR34818:SF1">
    <property type="entry name" value="PROTEIN BLI-3"/>
    <property type="match status" value="1"/>
</dbReference>
<name>A0AAP2GRS2_9BACT</name>
<evidence type="ECO:0000259" key="1">
    <source>
        <dbReference type="Pfam" id="PF16242"/>
    </source>
</evidence>
<dbReference type="InterPro" id="IPR012349">
    <property type="entry name" value="Split_barrel_FMN-bd"/>
</dbReference>
<comment type="caution">
    <text evidence="2">The sequence shown here is derived from an EMBL/GenBank/DDBJ whole genome shotgun (WGS) entry which is preliminary data.</text>
</comment>
<organism evidence="2 3">
    <name type="scientific">Dawidia cretensis</name>
    <dbReference type="NCBI Taxonomy" id="2782350"/>
    <lineage>
        <taxon>Bacteria</taxon>
        <taxon>Pseudomonadati</taxon>
        <taxon>Bacteroidota</taxon>
        <taxon>Cytophagia</taxon>
        <taxon>Cytophagales</taxon>
        <taxon>Chryseotaleaceae</taxon>
        <taxon>Dawidia</taxon>
    </lineage>
</organism>